<organism evidence="2 3">
    <name type="scientific">Halarcobacter ebronensis</name>
    <dbReference type="NCBI Taxonomy" id="1462615"/>
    <lineage>
        <taxon>Bacteria</taxon>
        <taxon>Pseudomonadati</taxon>
        <taxon>Campylobacterota</taxon>
        <taxon>Epsilonproteobacteria</taxon>
        <taxon>Campylobacterales</taxon>
        <taxon>Arcobacteraceae</taxon>
        <taxon>Halarcobacter</taxon>
    </lineage>
</organism>
<reference evidence="2 3" key="1">
    <citation type="submission" date="2017-10" db="EMBL/GenBank/DDBJ databases">
        <title>Genomics of the genus Arcobacter.</title>
        <authorList>
            <person name="Perez-Cataluna A."/>
            <person name="Figueras M.J."/>
        </authorList>
    </citation>
    <scope>NUCLEOTIDE SEQUENCE [LARGE SCALE GENOMIC DNA]</scope>
    <source>
        <strain evidence="2 3">CECT 8993</strain>
    </source>
</reference>
<evidence type="ECO:0000256" key="1">
    <source>
        <dbReference type="SAM" id="Phobius"/>
    </source>
</evidence>
<proteinExistence type="predicted"/>
<protein>
    <recommendedName>
        <fullName evidence="4">DUF2335 domain-containing protein</fullName>
    </recommendedName>
</protein>
<name>A0A4Q0YF55_9BACT</name>
<sequence>MNKSQDSQQYANELEVEVQEDVLENSSESSNSNTFIQNNLHFVQNIDIKALTDLSKCNSELASRAMELYENQFEHAKSMDTKIVTLEENEQKARKEDRPWQRFFAFLSISASVGISVYSLIKAYEFYTSGASDTIVGLCISIPVGIVAVNLLGIKNKGQK</sequence>
<keyword evidence="1" id="KW-0472">Membrane</keyword>
<dbReference type="EMBL" id="PDKJ01000006">
    <property type="protein sequence ID" value="RXJ68304.1"/>
    <property type="molecule type" value="Genomic_DNA"/>
</dbReference>
<gene>
    <name evidence="2" type="ORF">CRV08_08620</name>
</gene>
<evidence type="ECO:0000313" key="3">
    <source>
        <dbReference type="Proteomes" id="UP000290172"/>
    </source>
</evidence>
<accession>A0A4Q0YF55</accession>
<evidence type="ECO:0008006" key="4">
    <source>
        <dbReference type="Google" id="ProtNLM"/>
    </source>
</evidence>
<keyword evidence="1" id="KW-0812">Transmembrane</keyword>
<dbReference type="Proteomes" id="UP000290172">
    <property type="component" value="Unassembled WGS sequence"/>
</dbReference>
<keyword evidence="1" id="KW-1133">Transmembrane helix</keyword>
<evidence type="ECO:0000313" key="2">
    <source>
        <dbReference type="EMBL" id="RXJ68304.1"/>
    </source>
</evidence>
<feature type="transmembrane region" description="Helical" evidence="1">
    <location>
        <begin position="135"/>
        <end position="154"/>
    </location>
</feature>
<dbReference type="RefSeq" id="WP_128981125.1">
    <property type="nucleotide sequence ID" value="NZ_PDKJ01000006.1"/>
</dbReference>
<feature type="transmembrane region" description="Helical" evidence="1">
    <location>
        <begin position="103"/>
        <end position="123"/>
    </location>
</feature>
<dbReference type="AlphaFoldDB" id="A0A4Q0YF55"/>
<comment type="caution">
    <text evidence="2">The sequence shown here is derived from an EMBL/GenBank/DDBJ whole genome shotgun (WGS) entry which is preliminary data.</text>
</comment>